<evidence type="ECO:0000259" key="2">
    <source>
        <dbReference type="PROSITE" id="PS51222"/>
    </source>
</evidence>
<evidence type="ECO:0000313" key="4">
    <source>
        <dbReference type="Proteomes" id="UP000245207"/>
    </source>
</evidence>
<dbReference type="PROSITE" id="PS51222">
    <property type="entry name" value="DCD"/>
    <property type="match status" value="1"/>
</dbReference>
<feature type="region of interest" description="Disordered" evidence="1">
    <location>
        <begin position="687"/>
        <end position="709"/>
    </location>
</feature>
<feature type="domain" description="DCD" evidence="2">
    <location>
        <begin position="1"/>
        <end position="105"/>
    </location>
</feature>
<dbReference type="PANTHER" id="PTHR46444:SF9">
    <property type="entry name" value="DCD (DEVELOPMENT AND CELL DEATH) DOMAIN PROTEIN"/>
    <property type="match status" value="1"/>
</dbReference>
<proteinExistence type="predicted"/>
<dbReference type="OrthoDB" id="1928633at2759"/>
<dbReference type="Pfam" id="PF10539">
    <property type="entry name" value="Dev_Cell_Death"/>
    <property type="match status" value="1"/>
</dbReference>
<accession>A0A2U1LER2</accession>
<sequence>MVKWFWRFYSQKTSLWTNVIKAIHGEDGNVDKANYIGGRTYWTSIVHEVRVLCSQEVRVTPVWNCSPLAEHEFHNAIKDNYYSVKKFQFGLNQDQVDKLMALFRSKKISKNPERNVWRRGDKPAEGRARSGGDLRKVIVDRLRVVSTEDEHINLNDEKIVEVDKVSCGRKRDRFKKNHLRENDDFGDSGSWKKLPGGHLDHSLVGLKREADVGSHYMVDENNGHEFNNNHREIRGLTKDNFSMMEKTKVNNDIEDGYIPLYMEPLEEHYDEIGLACNDAKFPMDSEDKDIMDYNRLRDEYNVRKDVRQKISANYLGRSCDIGSRVITDEYFLGNDALETELRALNEHSLSKSFVDVSSSHLNQDTFWTACDPTIPYIPLNPSYLASDPSFIPLESRPIYPYTAEITPSFDSHNEASIQYFEENRVSKAFSREGSMNPIIPKFTSLGSKEVGADENYNEGHKSHVFSSGIIPFAASKDSYREEPTSKYVKKVTEPSHALKRSSSDADLCLHEEDSCNDRILYQTRDNKRVSVFARLKSDPRHEQEPETVKKHGFNASVDKVMKMLEEVVSSPTDETETRVVDFKRRKKTHKDKTKCLGDATSDSSRKRRKLVRPAFFEKESTGDGVGATKNTDMPCEVTPLKDESCSMKVVVESKEQVDEKESTDDGISATKNTDMLCEITPFKDESCPSKVEVESEEQVDEKESTGDGIRATKNTDMLCEITPFEDESCPTKVVVENKEQVDEKESTGEGISTTKTTDILCEITPFKDESCPMKVVVESKEQVDEKASTGDGISTTKNADMLCEVTPLKDESCPMKVEVESKEQVDEKASTGEGISMTKNMDMLCEVTPLKDESCPTKVKVESKEQVDEKESTGDGISATKITDMLCEITPFQVESCPTKVAAESKEQVDERESTGEGDGISATKNADMLCEVTPLKDESCPMKVEVESKEQVDEKASTGEGISMTKNMDMLCEVTPLKDESCPTKVKVESKEQVDEKESTGDGISATKITDMLCEITPFQVESCPTKVAAESKEQVDERESTGDGISTTKNTDMLCEVTPLKDESYSMKVIAESNEQVEEPIKSVDIVPPYEKTVLPTFNENTLFKDDVTSAECQKNVDEGKGCSNVEGDGNVENVSSNDDNSSAKAVVEKPKKVDGSIKPVLTRDEGKERSRIEDGNAATWLASDVFVEVAQASSTKDDNKMCGWIFE</sequence>
<feature type="region of interest" description="Disordered" evidence="1">
    <location>
        <begin position="903"/>
        <end position="923"/>
    </location>
</feature>
<dbReference type="EMBL" id="PKPP01009776">
    <property type="protein sequence ID" value="PWA47499.1"/>
    <property type="molecule type" value="Genomic_DNA"/>
</dbReference>
<dbReference type="Proteomes" id="UP000245207">
    <property type="component" value="Unassembled WGS sequence"/>
</dbReference>
<dbReference type="PANTHER" id="PTHR46444">
    <property type="entry name" value="DCD (DEVELOPMENT AND CELL DEATH) DOMAIN PROTEIN-RELATED"/>
    <property type="match status" value="1"/>
</dbReference>
<keyword evidence="4" id="KW-1185">Reference proteome</keyword>
<name>A0A2U1LER2_ARTAN</name>
<gene>
    <name evidence="3" type="ORF">CTI12_AA477260</name>
</gene>
<protein>
    <submittedName>
        <fullName evidence="3">Development/cell death domain-containing protein</fullName>
    </submittedName>
</protein>
<evidence type="ECO:0000256" key="1">
    <source>
        <dbReference type="SAM" id="MobiDB-lite"/>
    </source>
</evidence>
<evidence type="ECO:0000313" key="3">
    <source>
        <dbReference type="EMBL" id="PWA47499.1"/>
    </source>
</evidence>
<feature type="region of interest" description="Disordered" evidence="1">
    <location>
        <begin position="1126"/>
        <end position="1152"/>
    </location>
</feature>
<feature type="compositionally biased region" description="Basic and acidic residues" evidence="1">
    <location>
        <begin position="903"/>
        <end position="915"/>
    </location>
</feature>
<feature type="compositionally biased region" description="Basic and acidic residues" evidence="1">
    <location>
        <begin position="1031"/>
        <end position="1043"/>
    </location>
</feature>
<reference evidence="3 4" key="1">
    <citation type="journal article" date="2018" name="Mol. Plant">
        <title>The genome of Artemisia annua provides insight into the evolution of Asteraceae family and artemisinin biosynthesis.</title>
        <authorList>
            <person name="Shen Q."/>
            <person name="Zhang L."/>
            <person name="Liao Z."/>
            <person name="Wang S."/>
            <person name="Yan T."/>
            <person name="Shi P."/>
            <person name="Liu M."/>
            <person name="Fu X."/>
            <person name="Pan Q."/>
            <person name="Wang Y."/>
            <person name="Lv Z."/>
            <person name="Lu X."/>
            <person name="Zhang F."/>
            <person name="Jiang W."/>
            <person name="Ma Y."/>
            <person name="Chen M."/>
            <person name="Hao X."/>
            <person name="Li L."/>
            <person name="Tang Y."/>
            <person name="Lv G."/>
            <person name="Zhou Y."/>
            <person name="Sun X."/>
            <person name="Brodelius P.E."/>
            <person name="Rose J.K.C."/>
            <person name="Tang K."/>
        </authorList>
    </citation>
    <scope>NUCLEOTIDE SEQUENCE [LARGE SCALE GENOMIC DNA]</scope>
    <source>
        <strain evidence="4">cv. Huhao1</strain>
        <tissue evidence="3">Leaf</tissue>
    </source>
</reference>
<feature type="region of interest" description="Disordered" evidence="1">
    <location>
        <begin position="1031"/>
        <end position="1051"/>
    </location>
</feature>
<feature type="compositionally biased region" description="Low complexity" evidence="1">
    <location>
        <begin position="1133"/>
        <end position="1145"/>
    </location>
</feature>
<comment type="caution">
    <text evidence="3">The sequence shown here is derived from an EMBL/GenBank/DDBJ whole genome shotgun (WGS) entry which is preliminary data.</text>
</comment>
<dbReference type="AlphaFoldDB" id="A0A2U1LER2"/>
<dbReference type="SMART" id="SM00767">
    <property type="entry name" value="DCD"/>
    <property type="match status" value="1"/>
</dbReference>
<organism evidence="3 4">
    <name type="scientific">Artemisia annua</name>
    <name type="common">Sweet wormwood</name>
    <dbReference type="NCBI Taxonomy" id="35608"/>
    <lineage>
        <taxon>Eukaryota</taxon>
        <taxon>Viridiplantae</taxon>
        <taxon>Streptophyta</taxon>
        <taxon>Embryophyta</taxon>
        <taxon>Tracheophyta</taxon>
        <taxon>Spermatophyta</taxon>
        <taxon>Magnoliopsida</taxon>
        <taxon>eudicotyledons</taxon>
        <taxon>Gunneridae</taxon>
        <taxon>Pentapetalae</taxon>
        <taxon>asterids</taxon>
        <taxon>campanulids</taxon>
        <taxon>Asterales</taxon>
        <taxon>Asteraceae</taxon>
        <taxon>Asteroideae</taxon>
        <taxon>Anthemideae</taxon>
        <taxon>Artemisiinae</taxon>
        <taxon>Artemisia</taxon>
    </lineage>
</organism>
<dbReference type="InterPro" id="IPR013989">
    <property type="entry name" value="Dev_and_cell_death_domain"/>
</dbReference>